<organism evidence="1 2">
    <name type="scientific">Trichophyton rubrum</name>
    <name type="common">Athlete's foot fungus</name>
    <name type="synonym">Epidermophyton rubrum</name>
    <dbReference type="NCBI Taxonomy" id="5551"/>
    <lineage>
        <taxon>Eukaryota</taxon>
        <taxon>Fungi</taxon>
        <taxon>Dikarya</taxon>
        <taxon>Ascomycota</taxon>
        <taxon>Pezizomycotina</taxon>
        <taxon>Eurotiomycetes</taxon>
        <taxon>Eurotiomycetidae</taxon>
        <taxon>Onygenales</taxon>
        <taxon>Arthrodermataceae</taxon>
        <taxon>Trichophyton</taxon>
    </lineage>
</organism>
<accession>A0A178EY34</accession>
<proteinExistence type="predicted"/>
<gene>
    <name evidence="1" type="ORF">A7C99_4150</name>
</gene>
<comment type="caution">
    <text evidence="1">The sequence shown here is derived from an EMBL/GenBank/DDBJ whole genome shotgun (WGS) entry which is preliminary data.</text>
</comment>
<dbReference type="VEuPathDB" id="FungiDB:TERG_05124"/>
<evidence type="ECO:0000313" key="1">
    <source>
        <dbReference type="EMBL" id="OAL64716.1"/>
    </source>
</evidence>
<dbReference type="Gene3D" id="3.10.490.10">
    <property type="entry name" value="Gamma-glutamyl cyclotransferase-like"/>
    <property type="match status" value="1"/>
</dbReference>
<name>A0A178EY34_TRIRU</name>
<dbReference type="AlphaFoldDB" id="A0A178EY34"/>
<dbReference type="Proteomes" id="UP000243015">
    <property type="component" value="Unassembled WGS sequence"/>
</dbReference>
<protein>
    <submittedName>
        <fullName evidence="1">Gliotoxin biosynthesis protein GliK</fullName>
    </submittedName>
</protein>
<dbReference type="OMA" id="HDTIWAG"/>
<reference evidence="1 2" key="1">
    <citation type="submission" date="2016-05" db="EMBL/GenBank/DDBJ databases">
        <title>Genome sequencing of Trichophyton rubrum CMCC(F)T1i isolated from hair.</title>
        <authorList>
            <person name="Zhan P."/>
            <person name="Tao Y."/>
            <person name="Liu W."/>
        </authorList>
    </citation>
    <scope>NUCLEOTIDE SEQUENCE [LARGE SCALE GENOMIC DNA]</scope>
    <source>
        <strain evidence="2">CMCC(F)T1i</strain>
    </source>
</reference>
<evidence type="ECO:0000313" key="2">
    <source>
        <dbReference type="Proteomes" id="UP000243015"/>
    </source>
</evidence>
<sequence length="303" mass="33986">MFVSPSPLPKAEAEKERLVWYLAYGSNLSAKTFREDRGMTPRAAVAVKVAGWRLAMSSAGFPYREPCYASITKYKPATEKAVENGVDDDEVLCGTAYLITWAQWIEIIGSEGGGIAYDEALVAAQPVHPAHRQRWGDQIRVLTLVSTMERWPEARPTERYLVSLIFSFFPPFLSVSKSWRSTQNKLTFLPPRSRSFKGLILDGAQAANFPPSYIERIRQKYPCYQPPSTAWERMGAAIFLAFWTPVMSLLSTLTHSTARTGPGKDGHVPPAVRALVRFAMLAMWWLHDTIWAGIWGRGDGLDQ</sequence>
<dbReference type="EMBL" id="LHPM01000015">
    <property type="protein sequence ID" value="OAL64716.1"/>
    <property type="molecule type" value="Genomic_DNA"/>
</dbReference>